<dbReference type="GO" id="GO:0050660">
    <property type="term" value="F:flavin adenine dinucleotide binding"/>
    <property type="evidence" value="ECO:0007669"/>
    <property type="project" value="TreeGrafter"/>
</dbReference>
<dbReference type="InterPro" id="IPR001709">
    <property type="entry name" value="Flavoprot_Pyr_Nucl_cyt_Rdtase"/>
</dbReference>
<proteinExistence type="predicted"/>
<dbReference type="PANTHER" id="PTHR19384:SF17">
    <property type="entry name" value="NADPH--CYTOCHROME P450 REDUCTASE"/>
    <property type="match status" value="1"/>
</dbReference>
<evidence type="ECO:0000313" key="9">
    <source>
        <dbReference type="Proteomes" id="UP000238949"/>
    </source>
</evidence>
<evidence type="ECO:0000313" key="8">
    <source>
        <dbReference type="EMBL" id="PRO75372.1"/>
    </source>
</evidence>
<dbReference type="SUPFAM" id="SSF52343">
    <property type="entry name" value="Ferredoxin reductase-like, C-terminal NADP-linked domain"/>
    <property type="match status" value="1"/>
</dbReference>
<dbReference type="Pfam" id="PF00258">
    <property type="entry name" value="Flavodoxin_1"/>
    <property type="match status" value="1"/>
</dbReference>
<evidence type="ECO:0000256" key="5">
    <source>
        <dbReference type="SAM" id="Phobius"/>
    </source>
</evidence>
<keyword evidence="5" id="KW-0812">Transmembrane</keyword>
<keyword evidence="3" id="KW-0249">Electron transport</keyword>
<evidence type="ECO:0000256" key="1">
    <source>
        <dbReference type="ARBA" id="ARBA00022630"/>
    </source>
</evidence>
<name>A0A2S9VFW7_9ALTE</name>
<dbReference type="InterPro" id="IPR001094">
    <property type="entry name" value="Flavdoxin-like"/>
</dbReference>
<dbReference type="GO" id="GO:0010181">
    <property type="term" value="F:FMN binding"/>
    <property type="evidence" value="ECO:0007669"/>
    <property type="project" value="InterPro"/>
</dbReference>
<evidence type="ECO:0000256" key="2">
    <source>
        <dbReference type="ARBA" id="ARBA00022643"/>
    </source>
</evidence>
<dbReference type="SUPFAM" id="SSF63380">
    <property type="entry name" value="Riboflavin synthase domain-like"/>
    <property type="match status" value="1"/>
</dbReference>
<protein>
    <recommendedName>
        <fullName evidence="4">NADPH--hemoprotein reductase</fullName>
        <ecNumber evidence="4">1.6.2.4</ecNumber>
    </recommendedName>
</protein>
<dbReference type="RefSeq" id="WP_105932985.1">
    <property type="nucleotide sequence ID" value="NZ_PVNP01000012.1"/>
</dbReference>
<evidence type="ECO:0000256" key="3">
    <source>
        <dbReference type="ARBA" id="ARBA00022982"/>
    </source>
</evidence>
<dbReference type="PROSITE" id="PS50902">
    <property type="entry name" value="FLAVODOXIN_LIKE"/>
    <property type="match status" value="1"/>
</dbReference>
<dbReference type="InterPro" id="IPR001433">
    <property type="entry name" value="OxRdtase_FAD/NAD-bd"/>
</dbReference>
<evidence type="ECO:0000259" key="7">
    <source>
        <dbReference type="PROSITE" id="PS51384"/>
    </source>
</evidence>
<evidence type="ECO:0000259" key="6">
    <source>
        <dbReference type="PROSITE" id="PS50902"/>
    </source>
</evidence>
<keyword evidence="1" id="KW-0285">Flavoprotein</keyword>
<dbReference type="PROSITE" id="PS51384">
    <property type="entry name" value="FAD_FR"/>
    <property type="match status" value="1"/>
</dbReference>
<dbReference type="EMBL" id="PVNP01000012">
    <property type="protein sequence ID" value="PRO75372.1"/>
    <property type="molecule type" value="Genomic_DNA"/>
</dbReference>
<feature type="transmembrane region" description="Helical" evidence="5">
    <location>
        <begin position="6"/>
        <end position="26"/>
    </location>
</feature>
<dbReference type="InterPro" id="IPR039261">
    <property type="entry name" value="FNR_nucleotide-bd"/>
</dbReference>
<dbReference type="AlphaFoldDB" id="A0A2S9VFW7"/>
<keyword evidence="3" id="KW-0813">Transport</keyword>
<reference evidence="9" key="1">
    <citation type="journal article" date="2020" name="Int. J. Syst. Evol. Microbiol.">
        <title>Alteromonas alba sp. nov., a marine bacterium isolated from the seawater of the West Pacific Ocean.</title>
        <authorList>
            <person name="Sun C."/>
            <person name="Wu Y.-H."/>
            <person name="Xamxidin M."/>
            <person name="Cheng H."/>
            <person name="Xu X.-W."/>
        </authorList>
    </citation>
    <scope>NUCLEOTIDE SEQUENCE [LARGE SCALE GENOMIC DNA]</scope>
    <source>
        <strain evidence="9">190</strain>
    </source>
</reference>
<feature type="domain" description="FAD-binding FR-type" evidence="7">
    <location>
        <begin position="188"/>
        <end position="371"/>
    </location>
</feature>
<dbReference type="SUPFAM" id="SSF52218">
    <property type="entry name" value="Flavoproteins"/>
    <property type="match status" value="1"/>
</dbReference>
<dbReference type="Gene3D" id="3.40.50.80">
    <property type="entry name" value="Nucleotide-binding domain of ferredoxin-NADP reductase (FNR) module"/>
    <property type="match status" value="1"/>
</dbReference>
<dbReference type="OrthoDB" id="9816402at2"/>
<keyword evidence="5" id="KW-0472">Membrane</keyword>
<dbReference type="InterPro" id="IPR017938">
    <property type="entry name" value="Riboflavin_synthase-like_b-brl"/>
</dbReference>
<keyword evidence="2" id="KW-0288">FMN</keyword>
<dbReference type="InterPro" id="IPR029039">
    <property type="entry name" value="Flavoprotein-like_sf"/>
</dbReference>
<accession>A0A2S9VFW7</accession>
<evidence type="ECO:0000256" key="4">
    <source>
        <dbReference type="ARBA" id="ARBA00023797"/>
    </source>
</evidence>
<keyword evidence="9" id="KW-1185">Reference proteome</keyword>
<comment type="caution">
    <text evidence="8">The sequence shown here is derived from an EMBL/GenBank/DDBJ whole genome shotgun (WGS) entry which is preliminary data.</text>
</comment>
<sequence length="491" mass="53914">MTDNQRLWLAIALCLAYCAWVGFIIVSHYARQRERRHVTTGAFIVAYASQTGTAKQLAEYQAELLESDRPVKVIALNDLAIDTLRKANDALFVVSTYGDGEPPDNGRRFYRALQQHNKQHNTALLQSLSYRVIALGDSQYPAFCAFGELLDVALQQSGATAIAELEKIDRAQSQPLPGDASQSAESSFKASTWRVTEQQQLNSADGRELFMVTLDADQALPAWQAGDILDIQPHNANTAIAEWLNKHELNPDTVIAVEGTPTPLKLVLHTRQLTDLAGAGNKEQQILKMPLLPLRSYSIASVPEEGQLKLIVRKQYHPDGTPGIGSGWLTTYAGSEEPFCANVKDNPLCHIAQLDVPLVLIGAGSGLAGIRAQLAKRYYANSDADIWIIYGEQSPQLDNVIPAAIEAWQTGFAGLKIQQAYSRGEPGQYVQDVMVAAADELQNIIARGAHIYVCGSHQGMGQAVHQTLTDILGEDALMQLIDEQRYHRDTY</sequence>
<keyword evidence="5" id="KW-1133">Transmembrane helix</keyword>
<dbReference type="Gene3D" id="3.40.50.360">
    <property type="match status" value="1"/>
</dbReference>
<dbReference type="PRINTS" id="PR00369">
    <property type="entry name" value="FLAVODOXIN"/>
</dbReference>
<organism evidence="8 9">
    <name type="scientific">Alteromonas alba</name>
    <dbReference type="NCBI Taxonomy" id="2079529"/>
    <lineage>
        <taxon>Bacteria</taxon>
        <taxon>Pseudomonadati</taxon>
        <taxon>Pseudomonadota</taxon>
        <taxon>Gammaproteobacteria</taxon>
        <taxon>Alteromonadales</taxon>
        <taxon>Alteromonadaceae</taxon>
        <taxon>Alteromonas/Salinimonas group</taxon>
        <taxon>Alteromonas</taxon>
    </lineage>
</organism>
<dbReference type="InterPro" id="IPR008254">
    <property type="entry name" value="Flavodoxin/NO_synth"/>
</dbReference>
<feature type="domain" description="Flavodoxin-like" evidence="6">
    <location>
        <begin position="43"/>
        <end position="198"/>
    </location>
</feature>
<dbReference type="Proteomes" id="UP000238949">
    <property type="component" value="Unassembled WGS sequence"/>
</dbReference>
<dbReference type="PRINTS" id="PR00371">
    <property type="entry name" value="FPNCR"/>
</dbReference>
<gene>
    <name evidence="8" type="ORF">C6Y40_01420</name>
</gene>
<dbReference type="PANTHER" id="PTHR19384">
    <property type="entry name" value="NITRIC OXIDE SYNTHASE-RELATED"/>
    <property type="match status" value="1"/>
</dbReference>
<dbReference type="InterPro" id="IPR017927">
    <property type="entry name" value="FAD-bd_FR_type"/>
</dbReference>
<dbReference type="GO" id="GO:0003958">
    <property type="term" value="F:NADPH-hemoprotein reductase activity"/>
    <property type="evidence" value="ECO:0007669"/>
    <property type="project" value="UniProtKB-EC"/>
</dbReference>
<dbReference type="Pfam" id="PF00175">
    <property type="entry name" value="NAD_binding_1"/>
    <property type="match status" value="1"/>
</dbReference>
<dbReference type="EC" id="1.6.2.4" evidence="4"/>
<dbReference type="GO" id="GO:0005829">
    <property type="term" value="C:cytosol"/>
    <property type="evidence" value="ECO:0007669"/>
    <property type="project" value="TreeGrafter"/>
</dbReference>